<evidence type="ECO:0000259" key="3">
    <source>
        <dbReference type="PROSITE" id="PS50966"/>
    </source>
</evidence>
<feature type="region of interest" description="Disordered" evidence="2">
    <location>
        <begin position="1"/>
        <end position="180"/>
    </location>
</feature>
<comment type="caution">
    <text evidence="4">The sequence shown here is derived from an EMBL/GenBank/DDBJ whole genome shotgun (WGS) entry which is preliminary data.</text>
</comment>
<dbReference type="PROSITE" id="PS50966">
    <property type="entry name" value="ZF_SWIM"/>
    <property type="match status" value="1"/>
</dbReference>
<name>A0ABS4D951_9CHLR</name>
<dbReference type="EMBL" id="SIJK02000013">
    <property type="protein sequence ID" value="MBP1465961.1"/>
    <property type="molecule type" value="Genomic_DNA"/>
</dbReference>
<organism evidence="4 5">
    <name type="scientific">Candidatus Chloroploca mongolica</name>
    <dbReference type="NCBI Taxonomy" id="2528176"/>
    <lineage>
        <taxon>Bacteria</taxon>
        <taxon>Bacillati</taxon>
        <taxon>Chloroflexota</taxon>
        <taxon>Chloroflexia</taxon>
        <taxon>Chloroflexales</taxon>
        <taxon>Chloroflexineae</taxon>
        <taxon>Oscillochloridaceae</taxon>
        <taxon>Candidatus Chloroploca</taxon>
    </lineage>
</organism>
<evidence type="ECO:0000256" key="1">
    <source>
        <dbReference type="PROSITE-ProRule" id="PRU00325"/>
    </source>
</evidence>
<evidence type="ECO:0000313" key="5">
    <source>
        <dbReference type="Proteomes" id="UP001193081"/>
    </source>
</evidence>
<protein>
    <submittedName>
        <fullName evidence="4">SWIM zinc finger family protein</fullName>
    </submittedName>
</protein>
<proteinExistence type="predicted"/>
<evidence type="ECO:0000313" key="4">
    <source>
        <dbReference type="EMBL" id="MBP1465961.1"/>
    </source>
</evidence>
<sequence>MKQTRQAHPTDAAHPAAEGEPQHRSRRRRRRRPRSSEAQIGSNQDTAEQVSARKVETTAVSPPAGQAEQSRSERTGSRRQRRSPRRRSKQPQDEGTPSRTSSASQREKTPSGGKQGLPAERADSPARKEGHERTARVGTTRSTRQGRRPDRSPGGGRSDLRPARTTRIRPDHRIVSRGDARPRLPADGIIARSQQGDFGESWWARRWIDVLESFGYGNRLIRGQDYARERAVLNIDVSLGYVTARVQGSRATPYRVSISVLPLSDAQWDRVIDSMADQAIFTARLLAGEMPREIEQAFANARVSLFPQSVHDLQTSCSCPDYAKPCKHIAAVYYLLGERFDEDPFLVFTLRGRSKERIIEALRARRADTATEMHLPDTPTERVPALEDLLESFDVCGPEFAGVAPHIVAPGVASTMLRRYGPSPAETTNDLHMTYLLMTRAVLERLFADE</sequence>
<feature type="compositionally biased region" description="Basic and acidic residues" evidence="2">
    <location>
        <begin position="120"/>
        <end position="135"/>
    </location>
</feature>
<feature type="compositionally biased region" description="Basic and acidic residues" evidence="2">
    <location>
        <begin position="158"/>
        <end position="180"/>
    </location>
</feature>
<gene>
    <name evidence="4" type="ORF">EYB53_009620</name>
</gene>
<feature type="compositionally biased region" description="Basic residues" evidence="2">
    <location>
        <begin position="77"/>
        <end position="89"/>
    </location>
</feature>
<feature type="domain" description="SWIM-type" evidence="3">
    <location>
        <begin position="301"/>
        <end position="337"/>
    </location>
</feature>
<dbReference type="PANTHER" id="PTHR38133:SF1">
    <property type="entry name" value="SLR1429 PROTEIN"/>
    <property type="match status" value="1"/>
</dbReference>
<evidence type="ECO:0000256" key="2">
    <source>
        <dbReference type="SAM" id="MobiDB-lite"/>
    </source>
</evidence>
<dbReference type="PANTHER" id="PTHR38133">
    <property type="entry name" value="SLR1429 PROTEIN"/>
    <property type="match status" value="1"/>
</dbReference>
<keyword evidence="1" id="KW-0863">Zinc-finger</keyword>
<dbReference type="Pfam" id="PF04434">
    <property type="entry name" value="SWIM"/>
    <property type="match status" value="1"/>
</dbReference>
<feature type="compositionally biased region" description="Polar residues" evidence="2">
    <location>
        <begin position="93"/>
        <end position="104"/>
    </location>
</feature>
<feature type="compositionally biased region" description="Basic residues" evidence="2">
    <location>
        <begin position="24"/>
        <end position="33"/>
    </location>
</feature>
<keyword evidence="1" id="KW-0862">Zinc</keyword>
<reference evidence="4 5" key="1">
    <citation type="submission" date="2021-03" db="EMBL/GenBank/DDBJ databases">
        <authorList>
            <person name="Grouzdev D.S."/>
        </authorList>
    </citation>
    <scope>NUCLEOTIDE SEQUENCE [LARGE SCALE GENOMIC DNA]</scope>
    <source>
        <strain evidence="4 5">M50-1</strain>
    </source>
</reference>
<keyword evidence="5" id="KW-1185">Reference proteome</keyword>
<keyword evidence="1" id="KW-0479">Metal-binding</keyword>
<dbReference type="InterPro" id="IPR007527">
    <property type="entry name" value="Znf_SWIM"/>
</dbReference>
<dbReference type="Proteomes" id="UP001193081">
    <property type="component" value="Unassembled WGS sequence"/>
</dbReference>
<accession>A0ABS4D951</accession>
<feature type="compositionally biased region" description="Polar residues" evidence="2">
    <location>
        <begin position="37"/>
        <end position="49"/>
    </location>
</feature>